<sequence>MAEKQFVVFKLDGEEYGINIINVKEIGIYKEPVKIPNSPEFIEGIINYRGEVIPIVNLKKRFNLNDLIISNNTRVIIININDKQVGFVVDEASQTIRIDEEHIENTPEMVTRIDSEYITGVGKVEDRLILIIDLEKVLTDSEKQKIESLEVD</sequence>
<organism evidence="2 3">
    <name type="scientific">Senegalia massiliensis</name>
    <dbReference type="NCBI Taxonomy" id="1720316"/>
    <lineage>
        <taxon>Bacteria</taxon>
        <taxon>Bacillati</taxon>
        <taxon>Bacillota</taxon>
        <taxon>Clostridia</taxon>
        <taxon>Eubacteriales</taxon>
        <taxon>Clostridiaceae</taxon>
        <taxon>Senegalia</taxon>
    </lineage>
</organism>
<dbReference type="SUPFAM" id="SSF50341">
    <property type="entry name" value="CheW-like"/>
    <property type="match status" value="1"/>
</dbReference>
<evidence type="ECO:0000313" key="3">
    <source>
        <dbReference type="Proteomes" id="UP000467132"/>
    </source>
</evidence>
<dbReference type="Proteomes" id="UP000467132">
    <property type="component" value="Unassembled WGS sequence"/>
</dbReference>
<evidence type="ECO:0000259" key="1">
    <source>
        <dbReference type="PROSITE" id="PS50851"/>
    </source>
</evidence>
<comment type="caution">
    <text evidence="2">The sequence shown here is derived from an EMBL/GenBank/DDBJ whole genome shotgun (WGS) entry which is preliminary data.</text>
</comment>
<keyword evidence="3" id="KW-1185">Reference proteome</keyword>
<dbReference type="GO" id="GO:0005829">
    <property type="term" value="C:cytosol"/>
    <property type="evidence" value="ECO:0007669"/>
    <property type="project" value="TreeGrafter"/>
</dbReference>
<dbReference type="GO" id="GO:0006935">
    <property type="term" value="P:chemotaxis"/>
    <property type="evidence" value="ECO:0007669"/>
    <property type="project" value="InterPro"/>
</dbReference>
<dbReference type="Gene3D" id="2.30.30.40">
    <property type="entry name" value="SH3 Domains"/>
    <property type="match status" value="1"/>
</dbReference>
<dbReference type="Gene3D" id="2.40.50.180">
    <property type="entry name" value="CheA-289, Domain 4"/>
    <property type="match status" value="1"/>
</dbReference>
<dbReference type="PANTHER" id="PTHR22617">
    <property type="entry name" value="CHEMOTAXIS SENSOR HISTIDINE KINASE-RELATED"/>
    <property type="match status" value="1"/>
</dbReference>
<dbReference type="PROSITE" id="PS50851">
    <property type="entry name" value="CHEW"/>
    <property type="match status" value="1"/>
</dbReference>
<dbReference type="InterPro" id="IPR036061">
    <property type="entry name" value="CheW-like_dom_sf"/>
</dbReference>
<feature type="domain" description="CheW-like" evidence="1">
    <location>
        <begin position="3"/>
        <end position="143"/>
    </location>
</feature>
<proteinExistence type="predicted"/>
<gene>
    <name evidence="2" type="ORF">D3Z33_02900</name>
</gene>
<dbReference type="GO" id="GO:0007165">
    <property type="term" value="P:signal transduction"/>
    <property type="evidence" value="ECO:0007669"/>
    <property type="project" value="InterPro"/>
</dbReference>
<accession>A0A845QZL5</accession>
<reference evidence="2 3" key="1">
    <citation type="submission" date="2018-08" db="EMBL/GenBank/DDBJ databases">
        <title>Murine metabolic-syndrome-specific gut microbial biobank.</title>
        <authorList>
            <person name="Liu C."/>
        </authorList>
    </citation>
    <scope>NUCLEOTIDE SEQUENCE [LARGE SCALE GENOMIC DNA]</scope>
    <source>
        <strain evidence="2 3">583</strain>
    </source>
</reference>
<dbReference type="PANTHER" id="PTHR22617:SF23">
    <property type="entry name" value="CHEMOTAXIS PROTEIN CHEW"/>
    <property type="match status" value="1"/>
</dbReference>
<evidence type="ECO:0000313" key="2">
    <source>
        <dbReference type="EMBL" id="NBI05803.1"/>
    </source>
</evidence>
<name>A0A845QZL5_9CLOT</name>
<dbReference type="OrthoDB" id="9794382at2"/>
<dbReference type="EMBL" id="QXXA01000004">
    <property type="protein sequence ID" value="NBI05803.1"/>
    <property type="molecule type" value="Genomic_DNA"/>
</dbReference>
<protein>
    <submittedName>
        <fullName evidence="2">Purine-binding chemotaxis protein CheW</fullName>
    </submittedName>
</protein>
<dbReference type="AlphaFoldDB" id="A0A845QZL5"/>
<dbReference type="SMART" id="SM00260">
    <property type="entry name" value="CheW"/>
    <property type="match status" value="1"/>
</dbReference>
<dbReference type="InterPro" id="IPR039315">
    <property type="entry name" value="CheW"/>
</dbReference>
<dbReference type="CDD" id="cd00732">
    <property type="entry name" value="CheW"/>
    <property type="match status" value="1"/>
</dbReference>
<dbReference type="InterPro" id="IPR002545">
    <property type="entry name" value="CheW-lke_dom"/>
</dbReference>
<dbReference type="Pfam" id="PF01584">
    <property type="entry name" value="CheW"/>
    <property type="match status" value="1"/>
</dbReference>